<dbReference type="InterPro" id="IPR011250">
    <property type="entry name" value="OMP/PagP_B-barrel"/>
</dbReference>
<dbReference type="SUPFAM" id="SSF56925">
    <property type="entry name" value="OMPA-like"/>
    <property type="match status" value="1"/>
</dbReference>
<dbReference type="InterPro" id="IPR027385">
    <property type="entry name" value="Beta-barrel_OMP"/>
</dbReference>
<dbReference type="Pfam" id="PF13505">
    <property type="entry name" value="OMP_b-brl"/>
    <property type="match status" value="1"/>
</dbReference>
<reference evidence="4 5" key="1">
    <citation type="submission" date="2023-07" db="EMBL/GenBank/DDBJ databases">
        <title>Genomic Encyclopedia of Type Strains, Phase IV (KMG-IV): sequencing the most valuable type-strain genomes for metagenomic binning, comparative biology and taxonomic classification.</title>
        <authorList>
            <person name="Goeker M."/>
        </authorList>
    </citation>
    <scope>NUCLEOTIDE SEQUENCE [LARGE SCALE GENOMIC DNA]</scope>
    <source>
        <strain evidence="4 5">DSM 18695</strain>
    </source>
</reference>
<keyword evidence="1 2" id="KW-0732">Signal</keyword>
<name>A0ABU0ISH3_9CAUL</name>
<feature type="domain" description="Outer membrane protein beta-barrel" evidence="3">
    <location>
        <begin position="9"/>
        <end position="164"/>
    </location>
</feature>
<feature type="chain" id="PRO_5045881463" description="Outer membrane protein beta-barrel domain-containing protein" evidence="2">
    <location>
        <begin position="25"/>
        <end position="164"/>
    </location>
</feature>
<evidence type="ECO:0000259" key="3">
    <source>
        <dbReference type="Pfam" id="PF13505"/>
    </source>
</evidence>
<organism evidence="4 5">
    <name type="scientific">Caulobacter ginsengisoli</name>
    <dbReference type="NCBI Taxonomy" id="400775"/>
    <lineage>
        <taxon>Bacteria</taxon>
        <taxon>Pseudomonadati</taxon>
        <taxon>Pseudomonadota</taxon>
        <taxon>Alphaproteobacteria</taxon>
        <taxon>Caulobacterales</taxon>
        <taxon>Caulobacteraceae</taxon>
        <taxon>Caulobacter</taxon>
    </lineage>
</organism>
<proteinExistence type="predicted"/>
<sequence>MKTLMIGASVAALLAIAAPVAANAETTWYGNVGYAGISADDVNLGAIQGRIGAQFTPHIGVEGEVAFGVKDDTVLGTDVKLDNEYGIYAVGTLPVNDKFDLLARVGYARAEADVGGTSGSDDGVAYGVGAQYSFDGKNGVRADYTKYDFLGDADVWSVSYVRKF</sequence>
<evidence type="ECO:0000256" key="1">
    <source>
        <dbReference type="ARBA" id="ARBA00022729"/>
    </source>
</evidence>
<feature type="signal peptide" evidence="2">
    <location>
        <begin position="1"/>
        <end position="24"/>
    </location>
</feature>
<keyword evidence="5" id="KW-1185">Reference proteome</keyword>
<protein>
    <recommendedName>
        <fullName evidence="3">Outer membrane protein beta-barrel domain-containing protein</fullName>
    </recommendedName>
</protein>
<accession>A0ABU0ISH3</accession>
<comment type="caution">
    <text evidence="4">The sequence shown here is derived from an EMBL/GenBank/DDBJ whole genome shotgun (WGS) entry which is preliminary data.</text>
</comment>
<evidence type="ECO:0000313" key="4">
    <source>
        <dbReference type="EMBL" id="MDQ0463907.1"/>
    </source>
</evidence>
<dbReference type="Gene3D" id="2.40.160.20">
    <property type="match status" value="1"/>
</dbReference>
<dbReference type="RefSeq" id="WP_307348167.1">
    <property type="nucleotide sequence ID" value="NZ_JAUSVS010000002.1"/>
</dbReference>
<gene>
    <name evidence="4" type="ORF">QO010_001678</name>
</gene>
<dbReference type="EMBL" id="JAUSVS010000002">
    <property type="protein sequence ID" value="MDQ0463907.1"/>
    <property type="molecule type" value="Genomic_DNA"/>
</dbReference>
<evidence type="ECO:0000313" key="5">
    <source>
        <dbReference type="Proteomes" id="UP001228905"/>
    </source>
</evidence>
<evidence type="ECO:0000256" key="2">
    <source>
        <dbReference type="SAM" id="SignalP"/>
    </source>
</evidence>
<dbReference type="Proteomes" id="UP001228905">
    <property type="component" value="Unassembled WGS sequence"/>
</dbReference>